<evidence type="ECO:0000313" key="1">
    <source>
        <dbReference type="EnsemblPlants" id="AVESA.00010b.r2.7CG0662400.1.CDS.1"/>
    </source>
</evidence>
<reference evidence="1" key="2">
    <citation type="submission" date="2025-09" db="UniProtKB">
        <authorList>
            <consortium name="EnsemblPlants"/>
        </authorList>
    </citation>
    <scope>IDENTIFICATION</scope>
</reference>
<organism evidence="1 2">
    <name type="scientific">Avena sativa</name>
    <name type="common">Oat</name>
    <dbReference type="NCBI Taxonomy" id="4498"/>
    <lineage>
        <taxon>Eukaryota</taxon>
        <taxon>Viridiplantae</taxon>
        <taxon>Streptophyta</taxon>
        <taxon>Embryophyta</taxon>
        <taxon>Tracheophyta</taxon>
        <taxon>Spermatophyta</taxon>
        <taxon>Magnoliopsida</taxon>
        <taxon>Liliopsida</taxon>
        <taxon>Poales</taxon>
        <taxon>Poaceae</taxon>
        <taxon>BOP clade</taxon>
        <taxon>Pooideae</taxon>
        <taxon>Poodae</taxon>
        <taxon>Poeae</taxon>
        <taxon>Poeae Chloroplast Group 1 (Aveneae type)</taxon>
        <taxon>Aveninae</taxon>
        <taxon>Avena</taxon>
    </lineage>
</organism>
<protein>
    <submittedName>
        <fullName evidence="1">Uncharacterized protein</fullName>
    </submittedName>
</protein>
<name>A0ACD5ZZ15_AVESA</name>
<accession>A0ACD5ZZ15</accession>
<reference evidence="1" key="1">
    <citation type="submission" date="2021-05" db="EMBL/GenBank/DDBJ databases">
        <authorList>
            <person name="Scholz U."/>
            <person name="Mascher M."/>
            <person name="Fiebig A."/>
        </authorList>
    </citation>
    <scope>NUCLEOTIDE SEQUENCE [LARGE SCALE GENOMIC DNA]</scope>
</reference>
<dbReference type="EnsemblPlants" id="AVESA.00010b.r2.7CG0662400.1">
    <property type="protein sequence ID" value="AVESA.00010b.r2.7CG0662400.1.CDS.1"/>
    <property type="gene ID" value="AVESA.00010b.r2.7CG0662400"/>
</dbReference>
<dbReference type="Proteomes" id="UP001732700">
    <property type="component" value="Chromosome 7C"/>
</dbReference>
<keyword evidence="2" id="KW-1185">Reference proteome</keyword>
<evidence type="ECO:0000313" key="2">
    <source>
        <dbReference type="Proteomes" id="UP001732700"/>
    </source>
</evidence>
<sequence>MERYLIKRPANINPTSTTTNIESSTPTNINPSDSTTTESSTPNEPRAAPRYNSAVPELIDLDKLPRGPFKRKRMADYHPNQRDQIRRKYLTWGPHQPRGFKFPYKLIGKKNKSKRRFNPDWFDQYANWIEYSEKTDKAYCLCCYLFWDNVKDNHHGHDAFVVEGWNTWKNSERLVTHVGDRNSFHNRALKDCDDLLKQDQSIRAALHKQSEMEKNEHLIRLNVAIDVCQHLMHQG</sequence>
<proteinExistence type="predicted"/>